<evidence type="ECO:0000313" key="5">
    <source>
        <dbReference type="Proteomes" id="UP001597045"/>
    </source>
</evidence>
<evidence type="ECO:0000313" key="4">
    <source>
        <dbReference type="EMBL" id="MFD1047482.1"/>
    </source>
</evidence>
<organism evidence="4 5">
    <name type="scientific">Kibdelosporangium lantanae</name>
    <dbReference type="NCBI Taxonomy" id="1497396"/>
    <lineage>
        <taxon>Bacteria</taxon>
        <taxon>Bacillati</taxon>
        <taxon>Actinomycetota</taxon>
        <taxon>Actinomycetes</taxon>
        <taxon>Pseudonocardiales</taxon>
        <taxon>Pseudonocardiaceae</taxon>
        <taxon>Kibdelosporangium</taxon>
    </lineage>
</organism>
<accession>A0ABW3MBZ8</accession>
<dbReference type="Pfam" id="PF07282">
    <property type="entry name" value="Cas12f1-like_TNB"/>
    <property type="match status" value="1"/>
</dbReference>
<dbReference type="InterPro" id="IPR010095">
    <property type="entry name" value="Cas12f1-like_TNB"/>
</dbReference>
<feature type="domain" description="Cas12f1-like TNB" evidence="3">
    <location>
        <begin position="15"/>
        <end position="70"/>
    </location>
</feature>
<keyword evidence="5" id="KW-1185">Reference proteome</keyword>
<protein>
    <submittedName>
        <fullName evidence="4">Zinc ribbon domain-containing protein</fullName>
    </submittedName>
</protein>
<reference evidence="5" key="1">
    <citation type="journal article" date="2019" name="Int. J. Syst. Evol. Microbiol.">
        <title>The Global Catalogue of Microorganisms (GCM) 10K type strain sequencing project: providing services to taxonomists for standard genome sequencing and annotation.</title>
        <authorList>
            <consortium name="The Broad Institute Genomics Platform"/>
            <consortium name="The Broad Institute Genome Sequencing Center for Infectious Disease"/>
            <person name="Wu L."/>
            <person name="Ma J."/>
        </authorList>
    </citation>
    <scope>NUCLEOTIDE SEQUENCE [LARGE SCALE GENOMIC DNA]</scope>
    <source>
        <strain evidence="5">JCM 31486</strain>
    </source>
</reference>
<comment type="caution">
    <text evidence="4">The sequence shown here is derived from an EMBL/GenBank/DDBJ whole genome shotgun (WGS) entry which is preliminary data.</text>
</comment>
<name>A0ABW3MBZ8_9PSEU</name>
<evidence type="ECO:0000256" key="2">
    <source>
        <dbReference type="SAM" id="MobiDB-lite"/>
    </source>
</evidence>
<dbReference type="Proteomes" id="UP001597045">
    <property type="component" value="Unassembled WGS sequence"/>
</dbReference>
<evidence type="ECO:0000256" key="1">
    <source>
        <dbReference type="ARBA" id="ARBA00023125"/>
    </source>
</evidence>
<dbReference type="EMBL" id="JBHTIS010001096">
    <property type="protein sequence ID" value="MFD1047482.1"/>
    <property type="molecule type" value="Genomic_DNA"/>
</dbReference>
<proteinExistence type="predicted"/>
<gene>
    <name evidence="4" type="ORF">ACFQ1S_19020</name>
</gene>
<keyword evidence="1" id="KW-0238">DNA-binding</keyword>
<sequence>MPRGRSSVPCWSTTAWYGREVIAVDQWFPSSKTCSDCGLLLDRLPLGARGWTCPGCGVTHDRDVNASRTILAAWLAVAACGGGVRPIRRQSVRQSSVKQETPPARVGAPLP</sequence>
<feature type="region of interest" description="Disordered" evidence="2">
    <location>
        <begin position="89"/>
        <end position="111"/>
    </location>
</feature>
<evidence type="ECO:0000259" key="3">
    <source>
        <dbReference type="Pfam" id="PF07282"/>
    </source>
</evidence>